<dbReference type="PANTHER" id="PTHR36849:SF1">
    <property type="entry name" value="CYTOPLASMIC PROTEIN"/>
    <property type="match status" value="1"/>
</dbReference>
<evidence type="ECO:0000313" key="2">
    <source>
        <dbReference type="Proteomes" id="UP000001882"/>
    </source>
</evidence>
<keyword evidence="2" id="KW-1185">Reference proteome</keyword>
<dbReference type="STRING" id="304371.MCP_0908"/>
<dbReference type="EMBL" id="AP011532">
    <property type="protein sequence ID" value="BAI60980.1"/>
    <property type="molecule type" value="Genomic_DNA"/>
</dbReference>
<dbReference type="Pfam" id="PF22752">
    <property type="entry name" value="DUF488-N3i"/>
    <property type="match status" value="1"/>
</dbReference>
<proteinExistence type="predicted"/>
<protein>
    <recommendedName>
        <fullName evidence="3">Uroporphyrin-III C-methyltransferase</fullName>
    </recommendedName>
</protein>
<dbReference type="InterPro" id="IPR052552">
    <property type="entry name" value="YeaO-like"/>
</dbReference>
<name>D1YX08_METPS</name>
<reference evidence="1 2" key="2">
    <citation type="journal article" date="2008" name="Int. J. Syst. Evol. Microbiol.">
        <title>Methanocella paludicola gen. nov., sp. nov., a methane-producing archaeon, the first isolate of the lineage 'Rice Cluster I', and proposal of the new archaeal order Methanocellales ord. nov.</title>
        <authorList>
            <person name="Sakai S."/>
            <person name="Imachi H."/>
            <person name="Hanada S."/>
            <person name="Ohashi A."/>
            <person name="Harada H."/>
            <person name="Kamagata Y."/>
        </authorList>
    </citation>
    <scope>NUCLEOTIDE SEQUENCE [LARGE SCALE GENOMIC DNA]</scope>
    <source>
        <strain evidence="2">DSM 17711 / JCM 13418 / NBRC 101707 / SANAE</strain>
    </source>
</reference>
<evidence type="ECO:0008006" key="3">
    <source>
        <dbReference type="Google" id="ProtNLM"/>
    </source>
</evidence>
<gene>
    <name evidence="1" type="ordered locus">MCP_0908</name>
</gene>
<accession>D1YX08</accession>
<dbReference type="GeneID" id="8682895"/>
<dbReference type="OrthoDB" id="7940at2157"/>
<dbReference type="eggNOG" id="arCOG06027">
    <property type="taxonomic scope" value="Archaea"/>
</dbReference>
<dbReference type="PATRIC" id="fig|304371.9.peg.934"/>
<reference evidence="2" key="3">
    <citation type="journal article" date="2011" name="PLoS ONE">
        <title>Genome sequence of a mesophilic hydrogenotrophic methanogen Methanocella paludicola, the first cultivated representative of the order Methanocellales.</title>
        <authorList>
            <person name="Sakai S."/>
            <person name="Takaki Y."/>
            <person name="Shimamura S."/>
            <person name="Sekine M."/>
            <person name="Tajima T."/>
            <person name="Kosugi H."/>
            <person name="Ichikawa N."/>
            <person name="Tasumi E."/>
            <person name="Hiraki A.T."/>
            <person name="Shimizu A."/>
            <person name="Kato Y."/>
            <person name="Nishiko R."/>
            <person name="Mori K."/>
            <person name="Fujita N."/>
            <person name="Imachi H."/>
            <person name="Takai K."/>
        </authorList>
    </citation>
    <scope>NUCLEOTIDE SEQUENCE [LARGE SCALE GENOMIC DNA]</scope>
    <source>
        <strain evidence="2">DSM 17711 / JCM 13418 / NBRC 101707 / SANAE</strain>
    </source>
</reference>
<reference evidence="1 2" key="1">
    <citation type="journal article" date="2007" name="Appl. Environ. Microbiol.">
        <title>Isolation of key methanogens for global methane emission from rice paddy fields: a novel isolate affiliated with the clone cluster rice cluster I.</title>
        <authorList>
            <person name="Sakai S."/>
            <person name="Imachi H."/>
            <person name="Sekiguchi Y."/>
            <person name="Ohashi A."/>
            <person name="Harada H."/>
            <person name="Kamagata Y."/>
        </authorList>
    </citation>
    <scope>NUCLEOTIDE SEQUENCE [LARGE SCALE GENOMIC DNA]</scope>
    <source>
        <strain evidence="2">DSM 17711 / JCM 13418 / NBRC 101707 / SANAE</strain>
    </source>
</reference>
<dbReference type="InParanoid" id="D1YX08"/>
<dbReference type="KEGG" id="mpd:MCP_0908"/>
<evidence type="ECO:0000313" key="1">
    <source>
        <dbReference type="EMBL" id="BAI60980.1"/>
    </source>
</evidence>
<dbReference type="RefSeq" id="WP_012899659.1">
    <property type="nucleotide sequence ID" value="NC_013665.1"/>
</dbReference>
<organism evidence="1 2">
    <name type="scientific">Methanocella paludicola (strain DSM 17711 / JCM 13418 / NBRC 101707 / SANAE)</name>
    <dbReference type="NCBI Taxonomy" id="304371"/>
    <lineage>
        <taxon>Archaea</taxon>
        <taxon>Methanobacteriati</taxon>
        <taxon>Methanobacteriota</taxon>
        <taxon>Stenosarchaea group</taxon>
        <taxon>Methanomicrobia</taxon>
        <taxon>Methanocellales</taxon>
        <taxon>Methanocellaceae</taxon>
        <taxon>Methanocella</taxon>
    </lineage>
</organism>
<dbReference type="Proteomes" id="UP000001882">
    <property type="component" value="Chromosome"/>
</dbReference>
<dbReference type="AlphaFoldDB" id="D1YX08"/>
<sequence length="118" mass="14195">MIRIKRAYDEAAPEDGFRVLVERLWPRGVTKERAALDLWLKDVSPSTELRKWFHSHPDKWDEFRERYWRELADKKEDIDFLKKKAEEGTVTFIYSAREREHNAATELKAYIEQQARGQ</sequence>
<dbReference type="PANTHER" id="PTHR36849">
    <property type="entry name" value="CYTOPLASMIC PROTEIN-RELATED"/>
    <property type="match status" value="1"/>
</dbReference>